<dbReference type="Proteomes" id="UP000005426">
    <property type="component" value="Unassembled WGS sequence"/>
</dbReference>
<dbReference type="InterPro" id="IPR036389">
    <property type="entry name" value="RNase_III_sf"/>
</dbReference>
<organism evidence="2 3">
    <name type="scientific">Hypocrea atroviridis (strain ATCC 20476 / IMI 206040)</name>
    <name type="common">Trichoderma atroviride</name>
    <dbReference type="NCBI Taxonomy" id="452589"/>
    <lineage>
        <taxon>Eukaryota</taxon>
        <taxon>Fungi</taxon>
        <taxon>Dikarya</taxon>
        <taxon>Ascomycota</taxon>
        <taxon>Pezizomycotina</taxon>
        <taxon>Sordariomycetes</taxon>
        <taxon>Hypocreomycetidae</taxon>
        <taxon>Hypocreales</taxon>
        <taxon>Hypocreaceae</taxon>
        <taxon>Trichoderma</taxon>
    </lineage>
</organism>
<dbReference type="AlphaFoldDB" id="G9NF66"/>
<dbReference type="SUPFAM" id="SSF69065">
    <property type="entry name" value="RNase III domain-like"/>
    <property type="match status" value="1"/>
</dbReference>
<dbReference type="PROSITE" id="PS50142">
    <property type="entry name" value="RNASE_3_2"/>
    <property type="match status" value="1"/>
</dbReference>
<dbReference type="GO" id="GO:0006396">
    <property type="term" value="P:RNA processing"/>
    <property type="evidence" value="ECO:0007669"/>
    <property type="project" value="InterPro"/>
</dbReference>
<gene>
    <name evidence="2" type="ORF">TRIATDRAFT_83455</name>
</gene>
<dbReference type="HOGENOM" id="CLU_000907_3_2_1"/>
<dbReference type="Gene3D" id="1.10.1520.10">
    <property type="entry name" value="Ribonuclease III domain"/>
    <property type="match status" value="1"/>
</dbReference>
<evidence type="ECO:0000259" key="1">
    <source>
        <dbReference type="PROSITE" id="PS50142"/>
    </source>
</evidence>
<evidence type="ECO:0000313" key="2">
    <source>
        <dbReference type="EMBL" id="EHK50582.1"/>
    </source>
</evidence>
<dbReference type="GO" id="GO:0004525">
    <property type="term" value="F:ribonuclease III activity"/>
    <property type="evidence" value="ECO:0007669"/>
    <property type="project" value="InterPro"/>
</dbReference>
<accession>G9NF66</accession>
<evidence type="ECO:0000313" key="3">
    <source>
        <dbReference type="Proteomes" id="UP000005426"/>
    </source>
</evidence>
<comment type="caution">
    <text evidence="2">The sequence shown here is derived from an EMBL/GenBank/DDBJ whole genome shotgun (WGS) entry which is preliminary data.</text>
</comment>
<dbReference type="InterPro" id="IPR000999">
    <property type="entry name" value="RNase_III_dom"/>
</dbReference>
<dbReference type="OMA" id="NPRAHGN"/>
<keyword evidence="3" id="KW-1185">Reference proteome</keyword>
<feature type="domain" description="RNase III" evidence="1">
    <location>
        <begin position="3"/>
        <end position="129"/>
    </location>
</feature>
<reference evidence="2 3" key="1">
    <citation type="journal article" date="2011" name="Genome Biol.">
        <title>Comparative genome sequence analysis underscores mycoparasitism as the ancestral life style of Trichoderma.</title>
        <authorList>
            <person name="Kubicek C.P."/>
            <person name="Herrera-Estrella A."/>
            <person name="Seidl-Seiboth V."/>
            <person name="Martinez D.A."/>
            <person name="Druzhinina I.S."/>
            <person name="Thon M."/>
            <person name="Zeilinger S."/>
            <person name="Casas-Flores S."/>
            <person name="Horwitz B.A."/>
            <person name="Mukherjee P.K."/>
            <person name="Mukherjee M."/>
            <person name="Kredics L."/>
            <person name="Alcaraz L.D."/>
            <person name="Aerts A."/>
            <person name="Antal Z."/>
            <person name="Atanasova L."/>
            <person name="Cervantes-Badillo M.G."/>
            <person name="Challacombe J."/>
            <person name="Chertkov O."/>
            <person name="McCluskey K."/>
            <person name="Coulpier F."/>
            <person name="Deshpande N."/>
            <person name="von Doehren H."/>
            <person name="Ebbole D.J."/>
            <person name="Esquivel-Naranjo E.U."/>
            <person name="Fekete E."/>
            <person name="Flipphi M."/>
            <person name="Glaser F."/>
            <person name="Gomez-Rodriguez E.Y."/>
            <person name="Gruber S."/>
            <person name="Han C."/>
            <person name="Henrissat B."/>
            <person name="Hermosa R."/>
            <person name="Hernandez-Onate M."/>
            <person name="Karaffa L."/>
            <person name="Kosti I."/>
            <person name="Le Crom S."/>
            <person name="Lindquist E."/>
            <person name="Lucas S."/>
            <person name="Luebeck M."/>
            <person name="Luebeck P.S."/>
            <person name="Margeot A."/>
            <person name="Metz B."/>
            <person name="Misra M."/>
            <person name="Nevalainen H."/>
            <person name="Omann M."/>
            <person name="Packer N."/>
            <person name="Perrone G."/>
            <person name="Uresti-Rivera E.E."/>
            <person name="Salamov A."/>
            <person name="Schmoll M."/>
            <person name="Seiboth B."/>
            <person name="Shapiro H."/>
            <person name="Sukno S."/>
            <person name="Tamayo-Ramos J.A."/>
            <person name="Tisch D."/>
            <person name="Wiest A."/>
            <person name="Wilkinson H.H."/>
            <person name="Zhang M."/>
            <person name="Coutinho P.M."/>
            <person name="Kenerley C.M."/>
            <person name="Monte E."/>
            <person name="Baker S.E."/>
            <person name="Grigoriev I.V."/>
        </authorList>
    </citation>
    <scope>NUCLEOTIDE SEQUENCE [LARGE SCALE GENOMIC DNA]</scope>
    <source>
        <strain evidence="3">ATCC 20476 / IMI 206040</strain>
    </source>
</reference>
<dbReference type="OrthoDB" id="67027at2759"/>
<dbReference type="Pfam" id="PF00636">
    <property type="entry name" value="Ribonuclease_3"/>
    <property type="match status" value="1"/>
</dbReference>
<dbReference type="STRING" id="452589.G9NF66"/>
<protein>
    <recommendedName>
        <fullName evidence="1">RNase III domain-containing protein</fullName>
    </recommendedName>
</protein>
<sequence length="140" mass="15293">MVATDIQSILQYHFKDPALLKEALHAGSSTSSTSRQGGREHENKALAMIGDAVLRLVVVDDGIVGGKTRQSCHQIWVAETSNPALSTIFVKWKIIRFVRLPPEHTTIVSQTTAASTIEALVGAVWIDSDRDFDTVHRGNS</sequence>
<name>G9NF66_HYPAI</name>
<dbReference type="eggNOG" id="ENOG502SSJ0">
    <property type="taxonomic scope" value="Eukaryota"/>
</dbReference>
<dbReference type="EMBL" id="ABDG02000013">
    <property type="protein sequence ID" value="EHK50582.1"/>
    <property type="molecule type" value="Genomic_DNA"/>
</dbReference>
<proteinExistence type="predicted"/>